<evidence type="ECO:0000256" key="5">
    <source>
        <dbReference type="SAM" id="SignalP"/>
    </source>
</evidence>
<dbReference type="EMBL" id="CP136051">
    <property type="protein sequence ID" value="WOK07039.1"/>
    <property type="molecule type" value="Genomic_DNA"/>
</dbReference>
<evidence type="ECO:0000256" key="4">
    <source>
        <dbReference type="PROSITE-ProRule" id="PRU00473"/>
    </source>
</evidence>
<dbReference type="Pfam" id="PF07676">
    <property type="entry name" value="PD40"/>
    <property type="match status" value="1"/>
</dbReference>
<feature type="signal peptide" evidence="5">
    <location>
        <begin position="1"/>
        <end position="19"/>
    </location>
</feature>
<evidence type="ECO:0000259" key="6">
    <source>
        <dbReference type="PROSITE" id="PS51123"/>
    </source>
</evidence>
<organism evidence="7 8">
    <name type="scientific">Imperialibacter roseus</name>
    <dbReference type="NCBI Taxonomy" id="1324217"/>
    <lineage>
        <taxon>Bacteria</taxon>
        <taxon>Pseudomonadati</taxon>
        <taxon>Bacteroidota</taxon>
        <taxon>Cytophagia</taxon>
        <taxon>Cytophagales</taxon>
        <taxon>Flammeovirgaceae</taxon>
        <taxon>Imperialibacter</taxon>
    </lineage>
</organism>
<dbReference type="InterPro" id="IPR008969">
    <property type="entry name" value="CarboxyPept-like_regulatory"/>
</dbReference>
<evidence type="ECO:0000256" key="2">
    <source>
        <dbReference type="ARBA" id="ARBA00023136"/>
    </source>
</evidence>
<protein>
    <submittedName>
        <fullName evidence="7">Carboxypeptidase regulatory-like domain-containing protein</fullName>
    </submittedName>
</protein>
<reference evidence="7 8" key="1">
    <citation type="journal article" date="2023" name="Microbiol. Resour. Announc.">
        <title>Complete Genome Sequence of Imperialibacter roseus strain P4T.</title>
        <authorList>
            <person name="Tizabi D.R."/>
            <person name="Bachvaroff T."/>
            <person name="Hill R.T."/>
        </authorList>
    </citation>
    <scope>NUCLEOTIDE SEQUENCE [LARGE SCALE GENOMIC DNA]</scope>
    <source>
        <strain evidence="7 8">P4T</strain>
    </source>
</reference>
<accession>A0ABZ0IPX0</accession>
<comment type="subcellular location">
    <subcellularLocation>
        <location evidence="1">Cell outer membrane</location>
    </subcellularLocation>
</comment>
<keyword evidence="3" id="KW-0998">Cell outer membrane</keyword>
<keyword evidence="8" id="KW-1185">Reference proteome</keyword>
<dbReference type="SUPFAM" id="SSF48452">
    <property type="entry name" value="TPR-like"/>
    <property type="match status" value="1"/>
</dbReference>
<feature type="domain" description="OmpA-like" evidence="6">
    <location>
        <begin position="606"/>
        <end position="728"/>
    </location>
</feature>
<evidence type="ECO:0000313" key="8">
    <source>
        <dbReference type="Proteomes" id="UP001302349"/>
    </source>
</evidence>
<gene>
    <name evidence="7" type="ORF">RT717_00190</name>
</gene>
<dbReference type="SUPFAM" id="SSF49464">
    <property type="entry name" value="Carboxypeptidase regulatory domain-like"/>
    <property type="match status" value="1"/>
</dbReference>
<dbReference type="InterPro" id="IPR050330">
    <property type="entry name" value="Bact_OuterMem_StrucFunc"/>
</dbReference>
<dbReference type="PRINTS" id="PR01021">
    <property type="entry name" value="OMPADOMAIN"/>
</dbReference>
<evidence type="ECO:0000256" key="1">
    <source>
        <dbReference type="ARBA" id="ARBA00004442"/>
    </source>
</evidence>
<sequence>MKHLAITIVLMSCLTQLMAQGANISSLFKSNMSKADEAFHYLDYRTAQYYYLKELDKVPDNKQAQLRVAECYMKLDDSSSAESWLAALVDSAGTEPKVKLLYAEVLRKNGNYSEAKKWYQRILENHGNMMGSELKLAFLKNIDYYQRNPELYEINSLAINSPQSEFSPQLKGNQLIFVSSRKQETMIQYQPSTAHNDDEVMLKYFEVPLDSIEILESVRPLAYGDLLKSKFHDGPLWFYSEKKKVAFTRNNPKNTSVKNGARLINLEIFFADCNADGTWDNVQAFPFNSEDYSVGHPTLNANGTSIYFASNMPGGFGKSDIYVSHLKDGKWSAPENLGPEVNTAEEEFYPYLHNDSTLFFASTGLGGFGGLDVYISYRQHGSFANAVNMGAPLNSAHDDFSILIDDSGRKGYIASNRPEGAGLDDLYAFTTNYYFVTGSVYELVDSAKTVSGASISISNAEDEQTTNITADENGEFKTDLLYDKNYTFSVKKDGYSQLESLVYSTYDKGIGYDSIKLKLWKNELFVKGKIYSNESQSVIEGALVTITNTATGTQQSVQTDTEGVYAFLVYPNEKYRIDATNEGFLPEGYNLNTDNIYYGELLNDLVLEEVFVDKATVFFDVDKYRFSTEAYPELADILKTLKRFPKSTLNVTAHADSRGTVEYNQKLSDRRVATVLDYFAANGVNKSRMKGKGFGESLLLNTCSDGVDCGEDDHSKNRRAEIKVQMTAPPNEVQ</sequence>
<evidence type="ECO:0000313" key="7">
    <source>
        <dbReference type="EMBL" id="WOK07039.1"/>
    </source>
</evidence>
<keyword evidence="5" id="KW-0732">Signal</keyword>
<dbReference type="Gene3D" id="3.30.1330.60">
    <property type="entry name" value="OmpA-like domain"/>
    <property type="match status" value="1"/>
</dbReference>
<dbReference type="PANTHER" id="PTHR30329">
    <property type="entry name" value="STATOR ELEMENT OF FLAGELLAR MOTOR COMPLEX"/>
    <property type="match status" value="1"/>
</dbReference>
<dbReference type="RefSeq" id="WP_317489728.1">
    <property type="nucleotide sequence ID" value="NZ_CP136051.1"/>
</dbReference>
<dbReference type="SUPFAM" id="SSF49478">
    <property type="entry name" value="Cna protein B-type domain"/>
    <property type="match status" value="1"/>
</dbReference>
<proteinExistence type="predicted"/>
<dbReference type="Pfam" id="PF13620">
    <property type="entry name" value="CarboxypepD_reg"/>
    <property type="match status" value="1"/>
</dbReference>
<dbReference type="SUPFAM" id="SSF82171">
    <property type="entry name" value="DPP6 N-terminal domain-like"/>
    <property type="match status" value="1"/>
</dbReference>
<keyword evidence="2 4" id="KW-0472">Membrane</keyword>
<name>A0ABZ0IPX0_9BACT</name>
<dbReference type="Gene3D" id="1.25.40.10">
    <property type="entry name" value="Tetratricopeptide repeat domain"/>
    <property type="match status" value="1"/>
</dbReference>
<dbReference type="InterPro" id="IPR006665">
    <property type="entry name" value="OmpA-like"/>
</dbReference>
<dbReference type="Proteomes" id="UP001302349">
    <property type="component" value="Chromosome"/>
</dbReference>
<dbReference type="SUPFAM" id="SSF103088">
    <property type="entry name" value="OmpA-like"/>
    <property type="match status" value="1"/>
</dbReference>
<feature type="chain" id="PRO_5045623831" evidence="5">
    <location>
        <begin position="20"/>
        <end position="734"/>
    </location>
</feature>
<dbReference type="CDD" id="cd07185">
    <property type="entry name" value="OmpA_C-like"/>
    <property type="match status" value="1"/>
</dbReference>
<evidence type="ECO:0000256" key="3">
    <source>
        <dbReference type="ARBA" id="ARBA00023237"/>
    </source>
</evidence>
<dbReference type="InterPro" id="IPR011990">
    <property type="entry name" value="TPR-like_helical_dom_sf"/>
</dbReference>
<dbReference type="PROSITE" id="PS51123">
    <property type="entry name" value="OMPA_2"/>
    <property type="match status" value="1"/>
</dbReference>
<dbReference type="Gene3D" id="2.60.40.1120">
    <property type="entry name" value="Carboxypeptidase-like, regulatory domain"/>
    <property type="match status" value="2"/>
</dbReference>
<dbReference type="InterPro" id="IPR036737">
    <property type="entry name" value="OmpA-like_sf"/>
</dbReference>
<dbReference type="InterPro" id="IPR006664">
    <property type="entry name" value="OMP_bac"/>
</dbReference>
<dbReference type="InterPro" id="IPR011659">
    <property type="entry name" value="WD40"/>
</dbReference>
<dbReference type="Pfam" id="PF00691">
    <property type="entry name" value="OmpA"/>
    <property type="match status" value="1"/>
</dbReference>
<dbReference type="PANTHER" id="PTHR30329:SF21">
    <property type="entry name" value="LIPOPROTEIN YIAD-RELATED"/>
    <property type="match status" value="1"/>
</dbReference>